<dbReference type="SUPFAM" id="SSF54001">
    <property type="entry name" value="Cysteine proteinases"/>
    <property type="match status" value="1"/>
</dbReference>
<dbReference type="PATRIC" id="fig|656366.3.peg.3590"/>
<feature type="domain" description="NlpC/P60" evidence="7">
    <location>
        <begin position="331"/>
        <end position="453"/>
    </location>
</feature>
<dbReference type="PROSITE" id="PS51935">
    <property type="entry name" value="NLPC_P60"/>
    <property type="match status" value="1"/>
</dbReference>
<dbReference type="Pfam" id="PF00877">
    <property type="entry name" value="NLPC_P60"/>
    <property type="match status" value="1"/>
</dbReference>
<feature type="compositionally biased region" description="Pro residues" evidence="5">
    <location>
        <begin position="289"/>
        <end position="310"/>
    </location>
</feature>
<evidence type="ECO:0000256" key="3">
    <source>
        <dbReference type="ARBA" id="ARBA00022801"/>
    </source>
</evidence>
<dbReference type="KEGG" id="aaq:AOC05_16645"/>
<proteinExistence type="inferred from homology"/>
<dbReference type="InterPro" id="IPR000064">
    <property type="entry name" value="NLP_P60_dom"/>
</dbReference>
<evidence type="ECO:0000256" key="2">
    <source>
        <dbReference type="ARBA" id="ARBA00022670"/>
    </source>
</evidence>
<evidence type="ECO:0000256" key="1">
    <source>
        <dbReference type="ARBA" id="ARBA00007074"/>
    </source>
</evidence>
<dbReference type="AlphaFoldDB" id="A0A0M4QT83"/>
<dbReference type="GO" id="GO:0008234">
    <property type="term" value="F:cysteine-type peptidase activity"/>
    <property type="evidence" value="ECO:0007669"/>
    <property type="project" value="UniProtKB-KW"/>
</dbReference>
<organism evidence="8 9">
    <name type="scientific">Arthrobacter alpinus</name>
    <dbReference type="NCBI Taxonomy" id="656366"/>
    <lineage>
        <taxon>Bacteria</taxon>
        <taxon>Bacillati</taxon>
        <taxon>Actinomycetota</taxon>
        <taxon>Actinomycetes</taxon>
        <taxon>Micrococcales</taxon>
        <taxon>Micrococcaceae</taxon>
        <taxon>Arthrobacter</taxon>
    </lineage>
</organism>
<evidence type="ECO:0000256" key="6">
    <source>
        <dbReference type="SAM" id="SignalP"/>
    </source>
</evidence>
<comment type="similarity">
    <text evidence="1">Belongs to the peptidase C40 family.</text>
</comment>
<feature type="chain" id="PRO_5005800506" description="NlpC/P60 domain-containing protein" evidence="6">
    <location>
        <begin position="18"/>
        <end position="453"/>
    </location>
</feature>
<keyword evidence="6" id="KW-0732">Signal</keyword>
<dbReference type="GO" id="GO:0006508">
    <property type="term" value="P:proteolysis"/>
    <property type="evidence" value="ECO:0007669"/>
    <property type="project" value="UniProtKB-KW"/>
</dbReference>
<dbReference type="Gene3D" id="3.90.1720.10">
    <property type="entry name" value="endopeptidase domain like (from Nostoc punctiforme)"/>
    <property type="match status" value="1"/>
</dbReference>
<accession>A0A0M4QT83</accession>
<name>A0A0M4QT83_9MICC</name>
<reference evidence="9" key="1">
    <citation type="submission" date="2015-09" db="EMBL/GenBank/DDBJ databases">
        <title>Complete genome of Arthrobacter alpinus strain R3.8.</title>
        <authorList>
            <person name="See-Too W.S."/>
            <person name="Chan K.G."/>
        </authorList>
    </citation>
    <scope>NUCLEOTIDE SEQUENCE [LARGE SCALE GENOMIC DNA]</scope>
    <source>
        <strain evidence="9">R3.8</strain>
    </source>
</reference>
<evidence type="ECO:0000313" key="8">
    <source>
        <dbReference type="EMBL" id="ALE94341.1"/>
    </source>
</evidence>
<dbReference type="EMBL" id="CP012677">
    <property type="protein sequence ID" value="ALE94341.1"/>
    <property type="molecule type" value="Genomic_DNA"/>
</dbReference>
<dbReference type="PANTHER" id="PTHR47359:SF3">
    <property type="entry name" value="NLP_P60 DOMAIN-CONTAINING PROTEIN-RELATED"/>
    <property type="match status" value="1"/>
</dbReference>
<feature type="region of interest" description="Disordered" evidence="5">
    <location>
        <begin position="264"/>
        <end position="310"/>
    </location>
</feature>
<evidence type="ECO:0000256" key="4">
    <source>
        <dbReference type="ARBA" id="ARBA00022807"/>
    </source>
</evidence>
<feature type="signal peptide" evidence="6">
    <location>
        <begin position="1"/>
        <end position="17"/>
    </location>
</feature>
<dbReference type="PANTHER" id="PTHR47359">
    <property type="entry name" value="PEPTIDOGLYCAN DL-ENDOPEPTIDASE CWLO"/>
    <property type="match status" value="1"/>
</dbReference>
<sequence length="453" mass="46437">MACVALATTAVLSPAQAAAQSSPVVSKSWGSAPFAPMNPAIPSDNDIAKAKLSEAATAAESAKIDAILSSANDRLQGTNMAAMRANNTYSDALTALGLRRAAAETAKAKADVAAKEYKSAKTDLAQLAGNLYKSGGMNLDVQTFLVSSNADDAIYQASTLMALTANRSATFASAEASAATSAALQAQAQDAQAAADKAAKAAEDSKSAAVSATDQQAAVVKENSAQRDAALKQLAALHNTTVELEGARVDALTKKAQEEALTAQIKNSANVPAPVRPPTPGQGNGNQPVQPPPPPVTQPDPPVAPPVVTPDPPVVAPPVVTPQPVTPPPAGSYINAMVSYAMAQQGKSYLWGGTGPNAFDCSGLVWKAFQAAGVPVPRTGTDQYWAAPTRVPLSQAQYGDLVVFDSDGNGNFGHIAIYIGNGQAVQALFTGYPVGVYSIASMTNVVYPYVARY</sequence>
<keyword evidence="4" id="KW-0788">Thiol protease</keyword>
<evidence type="ECO:0000256" key="5">
    <source>
        <dbReference type="SAM" id="MobiDB-lite"/>
    </source>
</evidence>
<dbReference type="InterPro" id="IPR038765">
    <property type="entry name" value="Papain-like_cys_pep_sf"/>
</dbReference>
<dbReference type="InterPro" id="IPR051794">
    <property type="entry name" value="PG_Endopeptidase_C40"/>
</dbReference>
<evidence type="ECO:0000313" key="9">
    <source>
        <dbReference type="Proteomes" id="UP000062833"/>
    </source>
</evidence>
<gene>
    <name evidence="8" type="ORF">AOC05_16645</name>
</gene>
<keyword evidence="9" id="KW-1185">Reference proteome</keyword>
<keyword evidence="3" id="KW-0378">Hydrolase</keyword>
<evidence type="ECO:0000259" key="7">
    <source>
        <dbReference type="PROSITE" id="PS51935"/>
    </source>
</evidence>
<dbReference type="Proteomes" id="UP000062833">
    <property type="component" value="Chromosome"/>
</dbReference>
<keyword evidence="2" id="KW-0645">Protease</keyword>
<protein>
    <recommendedName>
        <fullName evidence="7">NlpC/P60 domain-containing protein</fullName>
    </recommendedName>
</protein>